<keyword evidence="1" id="KW-0812">Transmembrane</keyword>
<dbReference type="AlphaFoldDB" id="U3TE83"/>
<dbReference type="EMBL" id="AP012489">
    <property type="protein sequence ID" value="BAN90273.1"/>
    <property type="molecule type" value="Genomic_DNA"/>
</dbReference>
<protein>
    <submittedName>
        <fullName evidence="2">Cation efflux protein CzrB</fullName>
    </submittedName>
</protein>
<dbReference type="STRING" id="1198449.ACAM_0804"/>
<gene>
    <name evidence="2" type="primary">czrB</name>
    <name evidence="2" type="ORF">ACAM_0804</name>
</gene>
<keyword evidence="3" id="KW-1185">Reference proteome</keyword>
<evidence type="ECO:0000256" key="1">
    <source>
        <dbReference type="SAM" id="Phobius"/>
    </source>
</evidence>
<dbReference type="KEGG" id="acj:ACAM_0804"/>
<feature type="transmembrane region" description="Helical" evidence="1">
    <location>
        <begin position="26"/>
        <end position="46"/>
    </location>
</feature>
<name>U3TE83_9CREN</name>
<evidence type="ECO:0000313" key="3">
    <source>
        <dbReference type="Proteomes" id="UP000016887"/>
    </source>
</evidence>
<organism evidence="2 3">
    <name type="scientific">Aeropyrum camini SY1 = JCM 12091</name>
    <dbReference type="NCBI Taxonomy" id="1198449"/>
    <lineage>
        <taxon>Archaea</taxon>
        <taxon>Thermoproteota</taxon>
        <taxon>Thermoprotei</taxon>
        <taxon>Desulfurococcales</taxon>
        <taxon>Desulfurococcaceae</taxon>
        <taxon>Aeropyrum</taxon>
    </lineage>
</organism>
<proteinExistence type="predicted"/>
<keyword evidence="1" id="KW-0472">Membrane</keyword>
<accession>U3TE83</accession>
<reference evidence="2 3" key="1">
    <citation type="journal article" date="2013" name="Appl. Environ. Microbiol.">
        <title>Variation of the Virus-Related Elements within Syntenic Genomes of the Hyperthermophilic Archaeon Aeropyrum.</title>
        <authorList>
            <person name="Daifuku T."/>
            <person name="Yoshida T."/>
            <person name="Kitamura T."/>
            <person name="Kawaichi S."/>
            <person name="Inoue T."/>
            <person name="Nomura K."/>
            <person name="Yoshida Y."/>
            <person name="Kuno S."/>
            <person name="Sako Y."/>
        </authorList>
    </citation>
    <scope>NUCLEOTIDE SEQUENCE [LARGE SCALE GENOMIC DNA]</scope>
    <source>
        <strain evidence="2 3">SY1</strain>
    </source>
</reference>
<sequence length="196" mass="20819">MLVAYGVAAGFGLAYLARPGAYEVGFGAAVLGLLGLILYTGAVAAFRRSPIVGGAMAAFTASEIFESIVSTVSALGGFGLGYLVDYIGAWAIEAYLLYELQAHARSLVHHLSDMASEEAASQVRRELEARGFRVVSVRVRTVVPGRYHGDAIVLPPCGMDPLAADMLADEAVYALRRMGVDLTVHVDLSGRLSRRE</sequence>
<evidence type="ECO:0000313" key="2">
    <source>
        <dbReference type="EMBL" id="BAN90273.1"/>
    </source>
</evidence>
<dbReference type="Proteomes" id="UP000016887">
    <property type="component" value="Chromosome"/>
</dbReference>
<keyword evidence="1" id="KW-1133">Transmembrane helix</keyword>
<dbReference type="eggNOG" id="arCOG01474">
    <property type="taxonomic scope" value="Archaea"/>
</dbReference>